<keyword evidence="1" id="KW-0285">Flavoprotein</keyword>
<organism evidence="5 6">
    <name type="scientific">Boletus edulis BED1</name>
    <dbReference type="NCBI Taxonomy" id="1328754"/>
    <lineage>
        <taxon>Eukaryota</taxon>
        <taxon>Fungi</taxon>
        <taxon>Dikarya</taxon>
        <taxon>Basidiomycota</taxon>
        <taxon>Agaricomycotina</taxon>
        <taxon>Agaricomycetes</taxon>
        <taxon>Agaricomycetidae</taxon>
        <taxon>Boletales</taxon>
        <taxon>Boletineae</taxon>
        <taxon>Boletaceae</taxon>
        <taxon>Boletoideae</taxon>
        <taxon>Boletus</taxon>
    </lineage>
</organism>
<protein>
    <recommendedName>
        <fullName evidence="4">FAD-binding domain-containing protein</fullName>
    </recommendedName>
</protein>
<dbReference type="AlphaFoldDB" id="A0AAD4BNB9"/>
<dbReference type="InterPro" id="IPR002938">
    <property type="entry name" value="FAD-bd"/>
</dbReference>
<feature type="domain" description="FAD-binding" evidence="4">
    <location>
        <begin position="2"/>
        <end position="135"/>
    </location>
</feature>
<reference evidence="5" key="2">
    <citation type="journal article" date="2020" name="Nat. Commun.">
        <title>Large-scale genome sequencing of mycorrhizal fungi provides insights into the early evolution of symbiotic traits.</title>
        <authorList>
            <person name="Miyauchi S."/>
            <person name="Kiss E."/>
            <person name="Kuo A."/>
            <person name="Drula E."/>
            <person name="Kohler A."/>
            <person name="Sanchez-Garcia M."/>
            <person name="Morin E."/>
            <person name="Andreopoulos B."/>
            <person name="Barry K.W."/>
            <person name="Bonito G."/>
            <person name="Buee M."/>
            <person name="Carver A."/>
            <person name="Chen C."/>
            <person name="Cichocki N."/>
            <person name="Clum A."/>
            <person name="Culley D."/>
            <person name="Crous P.W."/>
            <person name="Fauchery L."/>
            <person name="Girlanda M."/>
            <person name="Hayes R.D."/>
            <person name="Keri Z."/>
            <person name="LaButti K."/>
            <person name="Lipzen A."/>
            <person name="Lombard V."/>
            <person name="Magnuson J."/>
            <person name="Maillard F."/>
            <person name="Murat C."/>
            <person name="Nolan M."/>
            <person name="Ohm R.A."/>
            <person name="Pangilinan J."/>
            <person name="Pereira M.F."/>
            <person name="Perotto S."/>
            <person name="Peter M."/>
            <person name="Pfister S."/>
            <person name="Riley R."/>
            <person name="Sitrit Y."/>
            <person name="Stielow J.B."/>
            <person name="Szollosi G."/>
            <person name="Zifcakova L."/>
            <person name="Stursova M."/>
            <person name="Spatafora J.W."/>
            <person name="Tedersoo L."/>
            <person name="Vaario L.M."/>
            <person name="Yamada A."/>
            <person name="Yan M."/>
            <person name="Wang P."/>
            <person name="Xu J."/>
            <person name="Bruns T."/>
            <person name="Baldrian P."/>
            <person name="Vilgalys R."/>
            <person name="Dunand C."/>
            <person name="Henrissat B."/>
            <person name="Grigoriev I.V."/>
            <person name="Hibbett D."/>
            <person name="Nagy L.G."/>
            <person name="Martin F.M."/>
        </authorList>
    </citation>
    <scope>NUCLEOTIDE SEQUENCE</scope>
    <source>
        <strain evidence="5">BED1</strain>
    </source>
</reference>
<comment type="caution">
    <text evidence="5">The sequence shown here is derived from an EMBL/GenBank/DDBJ whole genome shotgun (WGS) entry which is preliminary data.</text>
</comment>
<accession>A0AAD4BNB9</accession>
<dbReference type="Gene3D" id="3.50.50.60">
    <property type="entry name" value="FAD/NAD(P)-binding domain"/>
    <property type="match status" value="1"/>
</dbReference>
<reference evidence="5" key="1">
    <citation type="submission" date="2019-10" db="EMBL/GenBank/DDBJ databases">
        <authorList>
            <consortium name="DOE Joint Genome Institute"/>
            <person name="Kuo A."/>
            <person name="Miyauchi S."/>
            <person name="Kiss E."/>
            <person name="Drula E."/>
            <person name="Kohler A."/>
            <person name="Sanchez-Garcia M."/>
            <person name="Andreopoulos B."/>
            <person name="Barry K.W."/>
            <person name="Bonito G."/>
            <person name="Buee M."/>
            <person name="Carver A."/>
            <person name="Chen C."/>
            <person name="Cichocki N."/>
            <person name="Clum A."/>
            <person name="Culley D."/>
            <person name="Crous P.W."/>
            <person name="Fauchery L."/>
            <person name="Girlanda M."/>
            <person name="Hayes R."/>
            <person name="Keri Z."/>
            <person name="LaButti K."/>
            <person name="Lipzen A."/>
            <person name="Lombard V."/>
            <person name="Magnuson J."/>
            <person name="Maillard F."/>
            <person name="Morin E."/>
            <person name="Murat C."/>
            <person name="Nolan M."/>
            <person name="Ohm R."/>
            <person name="Pangilinan J."/>
            <person name="Pereira M."/>
            <person name="Perotto S."/>
            <person name="Peter M."/>
            <person name="Riley R."/>
            <person name="Sitrit Y."/>
            <person name="Stielow B."/>
            <person name="Szollosi G."/>
            <person name="Zifcakova L."/>
            <person name="Stursova M."/>
            <person name="Spatafora J.W."/>
            <person name="Tedersoo L."/>
            <person name="Vaario L.-M."/>
            <person name="Yamada A."/>
            <person name="Yan M."/>
            <person name="Wang P."/>
            <person name="Xu J."/>
            <person name="Bruns T."/>
            <person name="Baldrian P."/>
            <person name="Vilgalys R."/>
            <person name="Henrissat B."/>
            <person name="Grigoriev I.V."/>
            <person name="Hibbett D."/>
            <person name="Nagy L.G."/>
            <person name="Martin F.M."/>
        </authorList>
    </citation>
    <scope>NUCLEOTIDE SEQUENCE</scope>
    <source>
        <strain evidence="5">BED1</strain>
    </source>
</reference>
<dbReference type="GO" id="GO:0016491">
    <property type="term" value="F:oxidoreductase activity"/>
    <property type="evidence" value="ECO:0007669"/>
    <property type="project" value="UniProtKB-KW"/>
</dbReference>
<evidence type="ECO:0000256" key="3">
    <source>
        <dbReference type="ARBA" id="ARBA00023002"/>
    </source>
</evidence>
<dbReference type="EMBL" id="WHUW01000025">
    <property type="protein sequence ID" value="KAF8435400.1"/>
    <property type="molecule type" value="Genomic_DNA"/>
</dbReference>
<keyword evidence="6" id="KW-1185">Reference proteome</keyword>
<proteinExistence type="predicted"/>
<keyword evidence="2" id="KW-0274">FAD</keyword>
<name>A0AAD4BNB9_BOLED</name>
<evidence type="ECO:0000313" key="5">
    <source>
        <dbReference type="EMBL" id="KAF8435400.1"/>
    </source>
</evidence>
<evidence type="ECO:0000256" key="1">
    <source>
        <dbReference type="ARBA" id="ARBA00022630"/>
    </source>
</evidence>
<dbReference type="GO" id="GO:0071949">
    <property type="term" value="F:FAD binding"/>
    <property type="evidence" value="ECO:0007669"/>
    <property type="project" value="InterPro"/>
</dbReference>
<dbReference type="SUPFAM" id="SSF51905">
    <property type="entry name" value="FAD/NAD(P)-binding domain"/>
    <property type="match status" value="1"/>
</dbReference>
<dbReference type="Proteomes" id="UP001194468">
    <property type="component" value="Unassembled WGS sequence"/>
</dbReference>
<keyword evidence="3" id="KW-0560">Oxidoreductase</keyword>
<evidence type="ECO:0000313" key="6">
    <source>
        <dbReference type="Proteomes" id="UP001194468"/>
    </source>
</evidence>
<dbReference type="InterPro" id="IPR036188">
    <property type="entry name" value="FAD/NAD-bd_sf"/>
</dbReference>
<evidence type="ECO:0000259" key="4">
    <source>
        <dbReference type="Pfam" id="PF01494"/>
    </source>
</evidence>
<evidence type="ECO:0000256" key="2">
    <source>
        <dbReference type="ARBA" id="ARBA00022827"/>
    </source>
</evidence>
<dbReference type="Pfam" id="PF01494">
    <property type="entry name" value="FAD_binding_3"/>
    <property type="match status" value="1"/>
</dbReference>
<sequence>MVLIVGAGPAGLNATLSLLHYGVHDIVIVDFILQGDNTSRAAVIHAATIETLDKIGAASNLLARRHQSRGCLHPHMWHLATSPMPISLSSKDLQCTHTPSCCRKLLQRILTEQLRERALNVDVHRPYKVTDMRQNVKDRQVIACPVRRQAGSQRKVCNRSRRRSIDCENRNAPRSVLQLASASEPIRNYCGSLQHRASRIAMQPRRETRSERRGILMPLLNAPSSYHLVWYTWFVITLDPASG</sequence>
<gene>
    <name evidence="5" type="ORF">L210DRAFT_2526479</name>
</gene>